<dbReference type="InterPro" id="IPR029510">
    <property type="entry name" value="Ald_DH_CS_GLU"/>
</dbReference>
<feature type="domain" description="Aldehyde dehydrogenase" evidence="9">
    <location>
        <begin position="29"/>
        <end position="490"/>
    </location>
</feature>
<dbReference type="PROSITE" id="PS00687">
    <property type="entry name" value="ALDEHYDE_DEHYDR_GLU"/>
    <property type="match status" value="1"/>
</dbReference>
<dbReference type="AlphaFoldDB" id="A0A9N9UC80"/>
<dbReference type="EMBL" id="CABFNO020001387">
    <property type="protein sequence ID" value="CAG9984535.1"/>
    <property type="molecule type" value="Genomic_DNA"/>
</dbReference>
<comment type="similarity">
    <text evidence="2 8">Belongs to the aldehyde dehydrogenase family.</text>
</comment>
<name>A0A9N9UC80_9HYPO</name>
<reference evidence="11" key="1">
    <citation type="submission" date="2019-06" db="EMBL/GenBank/DDBJ databases">
        <authorList>
            <person name="Broberg M."/>
        </authorList>
    </citation>
    <scope>NUCLEOTIDE SEQUENCE [LARGE SCALE GENOMIC DNA]</scope>
</reference>
<comment type="catalytic activity">
    <reaction evidence="5">
        <text>succinate semialdehyde + NAD(+) + H2O = succinate + NADH + 2 H(+)</text>
        <dbReference type="Rhea" id="RHEA:13217"/>
        <dbReference type="ChEBI" id="CHEBI:15377"/>
        <dbReference type="ChEBI" id="CHEBI:15378"/>
        <dbReference type="ChEBI" id="CHEBI:30031"/>
        <dbReference type="ChEBI" id="CHEBI:57540"/>
        <dbReference type="ChEBI" id="CHEBI:57706"/>
        <dbReference type="ChEBI" id="CHEBI:57945"/>
        <dbReference type="EC" id="1.2.1.16"/>
    </reaction>
</comment>
<dbReference type="GO" id="GO:0004777">
    <property type="term" value="F:succinate-semialdehyde dehydrogenase (NAD+) activity"/>
    <property type="evidence" value="ECO:0007669"/>
    <property type="project" value="TreeGrafter"/>
</dbReference>
<dbReference type="Pfam" id="PF00171">
    <property type="entry name" value="Aldedh"/>
    <property type="match status" value="1"/>
</dbReference>
<dbReference type="PANTHER" id="PTHR43353:SF7">
    <property type="entry name" value="SUCCINATE SEMIALDEHYDE DEHYDROGENASE (EUROFUNG)"/>
    <property type="match status" value="1"/>
</dbReference>
<evidence type="ECO:0000256" key="4">
    <source>
        <dbReference type="ARBA" id="ARBA00050387"/>
    </source>
</evidence>
<dbReference type="SUPFAM" id="SSF53720">
    <property type="entry name" value="ALDH-like"/>
    <property type="match status" value="1"/>
</dbReference>
<evidence type="ECO:0000313" key="10">
    <source>
        <dbReference type="EMBL" id="CAG9984535.1"/>
    </source>
</evidence>
<evidence type="ECO:0000256" key="6">
    <source>
        <dbReference type="ARBA" id="ARBA00067047"/>
    </source>
</evidence>
<dbReference type="GO" id="GO:0005737">
    <property type="term" value="C:cytoplasm"/>
    <property type="evidence" value="ECO:0007669"/>
    <property type="project" value="TreeGrafter"/>
</dbReference>
<dbReference type="OrthoDB" id="310895at2759"/>
<dbReference type="InterPro" id="IPR050740">
    <property type="entry name" value="Aldehyde_DH_Superfamily"/>
</dbReference>
<comment type="caution">
    <text evidence="10">The sequence shown here is derived from an EMBL/GenBank/DDBJ whole genome shotgun (WGS) entry which is preliminary data.</text>
</comment>
<dbReference type="InterPro" id="IPR016161">
    <property type="entry name" value="Ald_DH/histidinol_DH"/>
</dbReference>
<dbReference type="Gene3D" id="3.40.309.10">
    <property type="entry name" value="Aldehyde Dehydrogenase, Chain A, domain 2"/>
    <property type="match status" value="1"/>
</dbReference>
<dbReference type="CDD" id="cd07103">
    <property type="entry name" value="ALDH_F5_SSADH_GabD"/>
    <property type="match status" value="1"/>
</dbReference>
<dbReference type="GO" id="GO:0009450">
    <property type="term" value="P:gamma-aminobutyric acid catabolic process"/>
    <property type="evidence" value="ECO:0007669"/>
    <property type="project" value="TreeGrafter"/>
</dbReference>
<dbReference type="InterPro" id="IPR016162">
    <property type="entry name" value="Ald_DH_N"/>
</dbReference>
<evidence type="ECO:0000256" key="3">
    <source>
        <dbReference type="ARBA" id="ARBA00023002"/>
    </source>
</evidence>
<sequence>MATATSSRVRSLLRDPSLFKEQAYIEGQWTNGDGRSQFSVLSPYSKEYLGSCPDLDINTTNTAIEAAQKAFDDFQHTSARQRMTILKNWFELMREHEDDLATILSLENGRPIAAAHAEIKYAASFLEWFQGEAVRSYGDSIAASAPGTQVVTIKQPVGVVGIITPWNFPSAMITRKVGAALAAGCSMVVKPAAETPFSALALAELGERAGVPAGVLNVTTTQKNIADVGKLICEHPSVKKLSFTGSTGVGKILMQQSSQSLKKLSMELGGNAPFIVFNDANCEQAIQGLMAAKFRGSGQTCVSPNRVYVQKGIHDIFIQRLQQAMDTQLVKGDPLLTGTTIGPLINVKAVEKVERLVSDARSQGATVVTGGTRSSGDPENYYPPTIVRGMTHSMQASKEELFGPVVAIYPFESQQELLQMANDAEVGLGAYVYTDTLNQAWRTAELLQTGMVGVNTGVISDPVAPFGGVKHSGFGREGGRIGIDEFQILKASRHLSTLQPAAVLLILAITRQSLLVGSSRKLGNGVRLYTPSPTVLLLMGTVLGGVCLEPKYSSYNLHVTENRLGRGGGCA</sequence>
<comment type="pathway">
    <text evidence="1">Amino-acid degradation; 4-aminobutanoate degradation.</text>
</comment>
<dbReference type="FunFam" id="3.40.309.10:FF:000004">
    <property type="entry name" value="Succinate-semialdehyde dehydrogenase I"/>
    <property type="match status" value="1"/>
</dbReference>
<dbReference type="Proteomes" id="UP000754883">
    <property type="component" value="Unassembled WGS sequence"/>
</dbReference>
<evidence type="ECO:0000256" key="1">
    <source>
        <dbReference type="ARBA" id="ARBA00005176"/>
    </source>
</evidence>
<accession>A0A9N9UC80</accession>
<keyword evidence="11" id="KW-1185">Reference proteome</keyword>
<dbReference type="PANTHER" id="PTHR43353">
    <property type="entry name" value="SUCCINATE-SEMIALDEHYDE DEHYDROGENASE, MITOCHONDRIAL"/>
    <property type="match status" value="1"/>
</dbReference>
<evidence type="ECO:0000259" key="9">
    <source>
        <dbReference type="Pfam" id="PF00171"/>
    </source>
</evidence>
<feature type="active site" evidence="7">
    <location>
        <position position="267"/>
    </location>
</feature>
<dbReference type="FunFam" id="3.40.605.10:FF:000005">
    <property type="entry name" value="Succinate-semialdehyde dehydrogenase I"/>
    <property type="match status" value="1"/>
</dbReference>
<protein>
    <recommendedName>
        <fullName evidence="6">succinate-semialdehyde dehydrogenase [NAD(P)(+)]</fullName>
        <ecNumber evidence="6">1.2.1.16</ecNumber>
    </recommendedName>
</protein>
<keyword evidence="3 8" id="KW-0560">Oxidoreductase</keyword>
<evidence type="ECO:0000256" key="2">
    <source>
        <dbReference type="ARBA" id="ARBA00009986"/>
    </source>
</evidence>
<evidence type="ECO:0000256" key="5">
    <source>
        <dbReference type="ARBA" id="ARBA00052698"/>
    </source>
</evidence>
<dbReference type="InterPro" id="IPR015590">
    <property type="entry name" value="Aldehyde_DH_dom"/>
</dbReference>
<proteinExistence type="inferred from homology"/>
<dbReference type="EC" id="1.2.1.16" evidence="6"/>
<evidence type="ECO:0000313" key="11">
    <source>
        <dbReference type="Proteomes" id="UP000754883"/>
    </source>
</evidence>
<comment type="catalytic activity">
    <reaction evidence="4">
        <text>succinate semialdehyde + NADP(+) + H2O = succinate + NADPH + 2 H(+)</text>
        <dbReference type="Rhea" id="RHEA:13213"/>
        <dbReference type="ChEBI" id="CHEBI:15377"/>
        <dbReference type="ChEBI" id="CHEBI:15378"/>
        <dbReference type="ChEBI" id="CHEBI:30031"/>
        <dbReference type="ChEBI" id="CHEBI:57706"/>
        <dbReference type="ChEBI" id="CHEBI:57783"/>
        <dbReference type="ChEBI" id="CHEBI:58349"/>
        <dbReference type="EC" id="1.2.1.16"/>
    </reaction>
</comment>
<dbReference type="InterPro" id="IPR016163">
    <property type="entry name" value="Ald_DH_C"/>
</dbReference>
<dbReference type="Gene3D" id="3.40.605.10">
    <property type="entry name" value="Aldehyde Dehydrogenase, Chain A, domain 1"/>
    <property type="match status" value="1"/>
</dbReference>
<evidence type="ECO:0000256" key="7">
    <source>
        <dbReference type="PROSITE-ProRule" id="PRU10007"/>
    </source>
</evidence>
<organism evidence="10 11">
    <name type="scientific">Clonostachys byssicola</name>
    <dbReference type="NCBI Taxonomy" id="160290"/>
    <lineage>
        <taxon>Eukaryota</taxon>
        <taxon>Fungi</taxon>
        <taxon>Dikarya</taxon>
        <taxon>Ascomycota</taxon>
        <taxon>Pezizomycotina</taxon>
        <taxon>Sordariomycetes</taxon>
        <taxon>Hypocreomycetidae</taxon>
        <taxon>Hypocreales</taxon>
        <taxon>Bionectriaceae</taxon>
        <taxon>Clonostachys</taxon>
    </lineage>
</organism>
<evidence type="ECO:0000256" key="8">
    <source>
        <dbReference type="RuleBase" id="RU003345"/>
    </source>
</evidence>
<reference evidence="10 11" key="2">
    <citation type="submission" date="2021-10" db="EMBL/GenBank/DDBJ databases">
        <authorList>
            <person name="Piombo E."/>
        </authorList>
    </citation>
    <scope>NUCLEOTIDE SEQUENCE [LARGE SCALE GENOMIC DNA]</scope>
</reference>
<gene>
    <name evidence="10" type="ORF">CBYS24578_00012260</name>
</gene>